<accession>A0A8K0KM50</accession>
<keyword evidence="3" id="KW-1185">Reference proteome</keyword>
<reference evidence="2" key="1">
    <citation type="submission" date="2013-04" db="EMBL/GenBank/DDBJ databases">
        <authorList>
            <person name="Qu J."/>
            <person name="Murali S.C."/>
            <person name="Bandaranaike D."/>
            <person name="Bellair M."/>
            <person name="Blankenburg K."/>
            <person name="Chao H."/>
            <person name="Dinh H."/>
            <person name="Doddapaneni H."/>
            <person name="Downs B."/>
            <person name="Dugan-Rocha S."/>
            <person name="Elkadiri S."/>
            <person name="Gnanaolivu R.D."/>
            <person name="Hernandez B."/>
            <person name="Javaid M."/>
            <person name="Jayaseelan J.C."/>
            <person name="Lee S."/>
            <person name="Li M."/>
            <person name="Ming W."/>
            <person name="Munidasa M."/>
            <person name="Muniz J."/>
            <person name="Nguyen L."/>
            <person name="Ongeri F."/>
            <person name="Osuji N."/>
            <person name="Pu L.-L."/>
            <person name="Puazo M."/>
            <person name="Qu C."/>
            <person name="Quiroz J."/>
            <person name="Raj R."/>
            <person name="Weissenberger G."/>
            <person name="Xin Y."/>
            <person name="Zou X."/>
            <person name="Han Y."/>
            <person name="Richards S."/>
            <person name="Worley K."/>
            <person name="Muzny D."/>
            <person name="Gibbs R."/>
        </authorList>
    </citation>
    <scope>NUCLEOTIDE SEQUENCE</scope>
    <source>
        <strain evidence="2">Sampled in the wild</strain>
    </source>
</reference>
<comment type="caution">
    <text evidence="2">The sequence shown here is derived from an EMBL/GenBank/DDBJ whole genome shotgun (WGS) entry which is preliminary data.</text>
</comment>
<dbReference type="EMBL" id="KZ308993">
    <property type="protein sequence ID" value="KAG8236160.1"/>
    <property type="molecule type" value="Genomic_DNA"/>
</dbReference>
<dbReference type="OrthoDB" id="6598476at2759"/>
<reference evidence="2" key="2">
    <citation type="submission" date="2017-10" db="EMBL/GenBank/DDBJ databases">
        <title>Ladona fulva Genome sequencing and assembly.</title>
        <authorList>
            <person name="Murali S."/>
            <person name="Richards S."/>
            <person name="Bandaranaike D."/>
            <person name="Bellair M."/>
            <person name="Blankenburg K."/>
            <person name="Chao H."/>
            <person name="Dinh H."/>
            <person name="Doddapaneni H."/>
            <person name="Dugan-Rocha S."/>
            <person name="Elkadiri S."/>
            <person name="Gnanaolivu R."/>
            <person name="Hernandez B."/>
            <person name="Skinner E."/>
            <person name="Javaid M."/>
            <person name="Lee S."/>
            <person name="Li M."/>
            <person name="Ming W."/>
            <person name="Munidasa M."/>
            <person name="Muniz J."/>
            <person name="Nguyen L."/>
            <person name="Hughes D."/>
            <person name="Osuji N."/>
            <person name="Pu L.-L."/>
            <person name="Puazo M."/>
            <person name="Qu C."/>
            <person name="Quiroz J."/>
            <person name="Raj R."/>
            <person name="Weissenberger G."/>
            <person name="Xin Y."/>
            <person name="Zou X."/>
            <person name="Han Y."/>
            <person name="Worley K."/>
            <person name="Muzny D."/>
            <person name="Gibbs R."/>
        </authorList>
    </citation>
    <scope>NUCLEOTIDE SEQUENCE</scope>
    <source>
        <strain evidence="2">Sampled in the wild</strain>
    </source>
</reference>
<dbReference type="Proteomes" id="UP000792457">
    <property type="component" value="Unassembled WGS sequence"/>
</dbReference>
<dbReference type="InterPro" id="IPR025398">
    <property type="entry name" value="DUF4371"/>
</dbReference>
<evidence type="ECO:0000313" key="2">
    <source>
        <dbReference type="EMBL" id="KAG8236160.1"/>
    </source>
</evidence>
<dbReference type="Pfam" id="PF14291">
    <property type="entry name" value="DUF4371"/>
    <property type="match status" value="1"/>
</dbReference>
<dbReference type="PANTHER" id="PTHR45749">
    <property type="match status" value="1"/>
</dbReference>
<organism evidence="2 3">
    <name type="scientific">Ladona fulva</name>
    <name type="common">Scarce chaser dragonfly</name>
    <name type="synonym">Libellula fulva</name>
    <dbReference type="NCBI Taxonomy" id="123851"/>
    <lineage>
        <taxon>Eukaryota</taxon>
        <taxon>Metazoa</taxon>
        <taxon>Ecdysozoa</taxon>
        <taxon>Arthropoda</taxon>
        <taxon>Hexapoda</taxon>
        <taxon>Insecta</taxon>
        <taxon>Pterygota</taxon>
        <taxon>Palaeoptera</taxon>
        <taxon>Odonata</taxon>
        <taxon>Epiprocta</taxon>
        <taxon>Anisoptera</taxon>
        <taxon>Libelluloidea</taxon>
        <taxon>Libellulidae</taxon>
        <taxon>Ladona</taxon>
    </lineage>
</organism>
<feature type="domain" description="DUF4371" evidence="1">
    <location>
        <begin position="2"/>
        <end position="74"/>
    </location>
</feature>
<proteinExistence type="predicted"/>
<evidence type="ECO:0000313" key="3">
    <source>
        <dbReference type="Proteomes" id="UP000792457"/>
    </source>
</evidence>
<evidence type="ECO:0000259" key="1">
    <source>
        <dbReference type="Pfam" id="PF14291"/>
    </source>
</evidence>
<dbReference type="AlphaFoldDB" id="A0A8K0KM50"/>
<name>A0A8K0KM50_LADFU</name>
<protein>
    <recommendedName>
        <fullName evidence="1">DUF4371 domain-containing protein</fullName>
    </recommendedName>
</protein>
<gene>
    <name evidence="2" type="ORF">J437_LFUL005267</name>
</gene>
<dbReference type="PANTHER" id="PTHR45749:SF21">
    <property type="entry name" value="DUF4371 DOMAIN-CONTAINING PROTEIN"/>
    <property type="match status" value="1"/>
</dbReference>
<sequence>MADESSDISGKEQLSIGVRFLDEENMMDRVFLGFVELRDIDAKSAINNFIEKVGLDPEKCVGQGYDGCSTMAGKDGGVQSILRKTYTYKSNRPFVENAYRIYQCSVKPVGLKNIEVSPHSKKSMRKSVWRLKHYQKEQTATMQREKLLFKCIALLQNLNSTGDIMKKYRGNAVVESKNVIVEAETIAEHMGTDFNMPRRFSEENLPAFSLFTLHPHATLNMTYEDFLKKATRKNVKHAELKEVELATLVKETQLSYPSVKRALLISLALPCTTCIMVQIPFSTLRRVKTWLRSTMMENRLVGHSMMSAHKKRVLEAKNKFEKEILLRFSKKSRRLMLK</sequence>